<dbReference type="PANTHER" id="PTHR10605">
    <property type="entry name" value="HEPARAN SULFATE SULFOTRANSFERASE"/>
    <property type="match status" value="1"/>
</dbReference>
<evidence type="ECO:0000313" key="2">
    <source>
        <dbReference type="EMBL" id="QXT39517.1"/>
    </source>
</evidence>
<name>A0A8F6YCT0_9RHOB</name>
<gene>
    <name evidence="2" type="ORF">KYE46_16585</name>
</gene>
<dbReference type="GO" id="GO:0008146">
    <property type="term" value="F:sulfotransferase activity"/>
    <property type="evidence" value="ECO:0007669"/>
    <property type="project" value="InterPro"/>
</dbReference>
<accession>A0A8F6YCT0</accession>
<keyword evidence="1" id="KW-0808">Transferase</keyword>
<protein>
    <submittedName>
        <fullName evidence="2">Sulfotransferase</fullName>
    </submittedName>
</protein>
<evidence type="ECO:0000313" key="3">
    <source>
        <dbReference type="Proteomes" id="UP000825009"/>
    </source>
</evidence>
<dbReference type="KEGG" id="gce:KYE46_16585"/>
<dbReference type="InterPro" id="IPR037359">
    <property type="entry name" value="NST/OST"/>
</dbReference>
<keyword evidence="3" id="KW-1185">Reference proteome</keyword>
<dbReference type="Pfam" id="PF13469">
    <property type="entry name" value="Sulfotransfer_3"/>
    <property type="match status" value="1"/>
</dbReference>
<dbReference type="AlphaFoldDB" id="A0A8F6YCT0"/>
<reference evidence="2 3" key="1">
    <citation type="submission" date="2021-07" db="EMBL/GenBank/DDBJ databases">
        <title>A novel Jannaschia species isolated from marine dinoflagellate Ceratoperidinium margalefii.</title>
        <authorList>
            <person name="Jiang Y."/>
            <person name="Li Z."/>
        </authorList>
    </citation>
    <scope>NUCLEOTIDE SEQUENCE [LARGE SCALE GENOMIC DNA]</scope>
    <source>
        <strain evidence="2 3">J12C1-MA-4</strain>
    </source>
</reference>
<dbReference type="PANTHER" id="PTHR10605:SF56">
    <property type="entry name" value="BIFUNCTIONAL HEPARAN SULFATE N-DEACETYLASE_N-SULFOTRANSFERASE"/>
    <property type="match status" value="1"/>
</dbReference>
<dbReference type="RefSeq" id="WP_219002227.1">
    <property type="nucleotide sequence ID" value="NZ_CP079194.1"/>
</dbReference>
<sequence length="290" mass="33470">MTETATFDHLLLGVGAMKAGTTWMYDALNRHPDIHFCREKEVHYLYARHVNASILSDAARMRRAQGYLRFDPEASALPVLQKRVAWTARWLDGAVDDTWFKNLYRDRGAARWIADFSNMNALVPEEGWAALHARTRKLRVLYTLRDPLDRLWSHVRFHLKVQGASEKLNVWSLDELERHIRHDVDYLAHNDYVAAIERMRAALPRDCLRIDVFDRIRAEPRAFIADIERFLELPAVDLPDRITSRVVNPSPPRPLPEGLAARFAEDVARQIDGLKSLGVAVPETWGQTFR</sequence>
<proteinExistence type="predicted"/>
<dbReference type="EMBL" id="CP079194">
    <property type="protein sequence ID" value="QXT39517.1"/>
    <property type="molecule type" value="Genomic_DNA"/>
</dbReference>
<organism evidence="2 3">
    <name type="scientific">Gymnodinialimonas ceratoperidinii</name>
    <dbReference type="NCBI Taxonomy" id="2856823"/>
    <lineage>
        <taxon>Bacteria</taxon>
        <taxon>Pseudomonadati</taxon>
        <taxon>Pseudomonadota</taxon>
        <taxon>Alphaproteobacteria</taxon>
        <taxon>Rhodobacterales</taxon>
        <taxon>Paracoccaceae</taxon>
        <taxon>Gymnodinialimonas</taxon>
    </lineage>
</organism>
<dbReference type="Proteomes" id="UP000825009">
    <property type="component" value="Chromosome"/>
</dbReference>
<evidence type="ECO:0000256" key="1">
    <source>
        <dbReference type="ARBA" id="ARBA00022679"/>
    </source>
</evidence>